<evidence type="ECO:0000256" key="4">
    <source>
        <dbReference type="ARBA" id="ARBA00022729"/>
    </source>
</evidence>
<evidence type="ECO:0000259" key="10">
    <source>
        <dbReference type="PROSITE" id="PS50214"/>
    </source>
</evidence>
<evidence type="ECO:0000259" key="12">
    <source>
        <dbReference type="PROSITE" id="PS51041"/>
    </source>
</evidence>
<keyword evidence="4 9" id="KW-0732">Signal</keyword>
<dbReference type="GO" id="GO:0046872">
    <property type="term" value="F:metal ion binding"/>
    <property type="evidence" value="ECO:0007669"/>
    <property type="project" value="UniProtKB-KW"/>
</dbReference>
<organism evidence="13 14">
    <name type="scientific">Tetranychus urticae</name>
    <name type="common">Two-spotted spider mite</name>
    <dbReference type="NCBI Taxonomy" id="32264"/>
    <lineage>
        <taxon>Eukaryota</taxon>
        <taxon>Metazoa</taxon>
        <taxon>Ecdysozoa</taxon>
        <taxon>Arthropoda</taxon>
        <taxon>Chelicerata</taxon>
        <taxon>Arachnida</taxon>
        <taxon>Acari</taxon>
        <taxon>Acariformes</taxon>
        <taxon>Trombidiformes</taxon>
        <taxon>Prostigmata</taxon>
        <taxon>Eleutherengona</taxon>
        <taxon>Raphignathae</taxon>
        <taxon>Tetranychoidea</taxon>
        <taxon>Tetranychidae</taxon>
        <taxon>Tetranychus</taxon>
    </lineage>
</organism>
<evidence type="ECO:0000313" key="13">
    <source>
        <dbReference type="EnsemblMetazoa" id="tetur32g00930.1"/>
    </source>
</evidence>
<dbReference type="PANTHER" id="PTHR45702">
    <property type="entry name" value="ADAM10/ADAM17 METALLOPEPTIDASE FAMILY MEMBER"/>
    <property type="match status" value="1"/>
</dbReference>
<evidence type="ECO:0000259" key="11">
    <source>
        <dbReference type="PROSITE" id="PS50215"/>
    </source>
</evidence>
<keyword evidence="8" id="KW-0472">Membrane</keyword>
<dbReference type="KEGG" id="tut:107369529"/>
<dbReference type="SUPFAM" id="SSF55486">
    <property type="entry name" value="Metalloproteases ('zincins'), catalytic domain"/>
    <property type="match status" value="1"/>
</dbReference>
<dbReference type="InterPro" id="IPR036436">
    <property type="entry name" value="Disintegrin_dom_sf"/>
</dbReference>
<dbReference type="InterPro" id="IPR011489">
    <property type="entry name" value="EMI_domain"/>
</dbReference>
<dbReference type="eggNOG" id="KOG3658">
    <property type="taxonomic scope" value="Eukaryota"/>
</dbReference>
<keyword evidence="6" id="KW-0479">Metal-binding</keyword>
<evidence type="ECO:0000256" key="8">
    <source>
        <dbReference type="SAM" id="Phobius"/>
    </source>
</evidence>
<dbReference type="InterPro" id="IPR051489">
    <property type="entry name" value="ADAM_Metalloproteinase"/>
</dbReference>
<feature type="binding site" evidence="6">
    <location>
        <position position="575"/>
    </location>
    <ligand>
        <name>Zn(2+)</name>
        <dbReference type="ChEBI" id="CHEBI:29105"/>
        <note>catalytic</note>
    </ligand>
</feature>
<dbReference type="InterPro" id="IPR024079">
    <property type="entry name" value="MetalloPept_cat_dom_sf"/>
</dbReference>
<feature type="active site" evidence="6">
    <location>
        <position position="576"/>
    </location>
</feature>
<dbReference type="InterPro" id="IPR049038">
    <property type="entry name" value="ADAM10_Cys-rich"/>
</dbReference>
<feature type="binding site" evidence="6">
    <location>
        <position position="585"/>
    </location>
    <ligand>
        <name>Zn(2+)</name>
        <dbReference type="ChEBI" id="CHEBI:29105"/>
        <note>catalytic</note>
    </ligand>
</feature>
<evidence type="ECO:0000256" key="5">
    <source>
        <dbReference type="ARBA" id="ARBA00023157"/>
    </source>
</evidence>
<evidence type="ECO:0000256" key="9">
    <source>
        <dbReference type="SAM" id="SignalP"/>
    </source>
</evidence>
<dbReference type="PROSITE" id="PS50215">
    <property type="entry name" value="ADAM_MEPRO"/>
    <property type="match status" value="1"/>
</dbReference>
<reference evidence="14" key="1">
    <citation type="submission" date="2011-08" db="EMBL/GenBank/DDBJ databases">
        <authorList>
            <person name="Rombauts S."/>
        </authorList>
    </citation>
    <scope>NUCLEOTIDE SEQUENCE</scope>
    <source>
        <strain evidence="14">London</strain>
    </source>
</reference>
<feature type="transmembrane region" description="Helical" evidence="8">
    <location>
        <begin position="868"/>
        <end position="889"/>
    </location>
</feature>
<dbReference type="Gene3D" id="3.40.390.10">
    <property type="entry name" value="Collagenase (Catalytic Domain)"/>
    <property type="match status" value="1"/>
</dbReference>
<feature type="domain" description="EMI" evidence="12">
    <location>
        <begin position="27"/>
        <end position="102"/>
    </location>
</feature>
<dbReference type="GO" id="GO:0007219">
    <property type="term" value="P:Notch signaling pathway"/>
    <property type="evidence" value="ECO:0007669"/>
    <property type="project" value="TreeGrafter"/>
</dbReference>
<dbReference type="Pfam" id="PF13574">
    <property type="entry name" value="Reprolysin_2"/>
    <property type="match status" value="1"/>
</dbReference>
<feature type="compositionally biased region" description="Low complexity" evidence="7">
    <location>
        <begin position="339"/>
        <end position="362"/>
    </location>
</feature>
<dbReference type="STRING" id="32264.T1L1V0"/>
<dbReference type="Pfam" id="PF00200">
    <property type="entry name" value="Disintegrin"/>
    <property type="match status" value="1"/>
</dbReference>
<dbReference type="AlphaFoldDB" id="T1L1V0"/>
<protein>
    <recommendedName>
        <fullName evidence="2">ADAM10 endopeptidase</fullName>
        <ecNumber evidence="2">3.4.24.81</ecNumber>
    </recommendedName>
</protein>
<feature type="binding site" evidence="6">
    <location>
        <position position="579"/>
    </location>
    <ligand>
        <name>Zn(2+)</name>
        <dbReference type="ChEBI" id="CHEBI:29105"/>
        <note>catalytic</note>
    </ligand>
</feature>
<keyword evidence="8" id="KW-0812">Transmembrane</keyword>
<dbReference type="SUPFAM" id="SSF57552">
    <property type="entry name" value="Blood coagulation inhibitor (disintegrin)"/>
    <property type="match status" value="1"/>
</dbReference>
<dbReference type="PANTHER" id="PTHR45702:SF3">
    <property type="entry name" value="KUZBANIAN-LIKE, ISOFORM A"/>
    <property type="match status" value="1"/>
</dbReference>
<evidence type="ECO:0000313" key="14">
    <source>
        <dbReference type="Proteomes" id="UP000015104"/>
    </source>
</evidence>
<dbReference type="EMBL" id="CAEY01000921">
    <property type="status" value="NOT_ANNOTATED_CDS"/>
    <property type="molecule type" value="Genomic_DNA"/>
</dbReference>
<proteinExistence type="predicted"/>
<dbReference type="InterPro" id="IPR001590">
    <property type="entry name" value="Peptidase_M12B"/>
</dbReference>
<keyword evidence="6" id="KW-0862">Zinc</keyword>
<dbReference type="Gene3D" id="4.10.70.10">
    <property type="entry name" value="Disintegrin domain"/>
    <property type="match status" value="1"/>
</dbReference>
<feature type="domain" description="Disintegrin" evidence="10">
    <location>
        <begin position="647"/>
        <end position="743"/>
    </location>
</feature>
<feature type="region of interest" description="Disordered" evidence="7">
    <location>
        <begin position="333"/>
        <end position="363"/>
    </location>
</feature>
<evidence type="ECO:0000256" key="3">
    <source>
        <dbReference type="ARBA" id="ARBA00022685"/>
    </source>
</evidence>
<feature type="chain" id="PRO_5004592036" description="ADAM10 endopeptidase" evidence="9">
    <location>
        <begin position="28"/>
        <end position="980"/>
    </location>
</feature>
<dbReference type="InterPro" id="IPR001762">
    <property type="entry name" value="Disintegrin_dom"/>
</dbReference>
<dbReference type="GO" id="GO:0004222">
    <property type="term" value="F:metalloendopeptidase activity"/>
    <property type="evidence" value="ECO:0007669"/>
    <property type="project" value="InterPro"/>
</dbReference>
<keyword evidence="5" id="KW-1015">Disulfide bond</keyword>
<evidence type="ECO:0000256" key="6">
    <source>
        <dbReference type="PROSITE-ProRule" id="PRU00276"/>
    </source>
</evidence>
<dbReference type="Pfam" id="PF21299">
    <property type="entry name" value="ADAM10_Cys-rich"/>
    <property type="match status" value="1"/>
</dbReference>
<keyword evidence="8" id="KW-1133">Transmembrane helix</keyword>
<keyword evidence="14" id="KW-1185">Reference proteome</keyword>
<evidence type="ECO:0000256" key="1">
    <source>
        <dbReference type="ARBA" id="ARBA00001809"/>
    </source>
</evidence>
<dbReference type="Proteomes" id="UP000015104">
    <property type="component" value="Unassembled WGS sequence"/>
</dbReference>
<dbReference type="OrthoDB" id="2149267at2759"/>
<sequence>MDYFKCFCTRQLLLLFVRNFLVVCLQGPHVCSKTKDINQPVNISSTIQIDQQSYTWCLQFPPICLQNRTSYQKVVKTKWETKKITINVCCDGFKEIDDQCYPVESNEFILPYEPVSYDRDYLLEQRRSHRSKRSAPTNVIKDNLGSMDSFFNSIWSQSHSQSTENYILINFTAYNRLFDLKLTLDNTLFSPETLFESTRRGKFHYDTSNALIGALSDVNDSHVEGVITNDGLFDGFIRTKAEEFYIEPASRYSNLNSSQFHTIIYRVPDALLLTFNSSKCFNSTSSPSSSSLPLPGNSCLPSVLKSITLDVGDSSNYTKLEEISNQTNYNRLRRDIGNSHSSSPSSVDQSSPSSLPSSSSPSNLKLKQTYWRDFDSLNYEGDTEAYGIRAVQRAHWPEERPERHFVIDPKKTTCMLYLQADHLFYEKLGSEEACIETMTRHVQKVNNIYRSTDFNQDGKSDNISFLIKRIKVHTTEALKDPVYRYKGTYGVEKYLELFSEEDYDAFCLAYMFTYRDFEGGTLGLAWTGDLKNAGGVCEKNGHYRGSLKSLNTGIVTLLNYGKHVPPIVSHVTLAHEIGHNFGSPHDPENEGSCTPGGEDGNYIMFARATSGDKRNNNHFSPCSLKSINAVLNTKARSSKGCFQEPQESICGNEVVEPGEECDCGWAEDCTESCCFPMQSNPPKNEIPCRLRPNVICSPSQGPCCAHDCRLTVGNKCRDDNGCRTASYCNGQGPSCPPSTFVPNKTVCNQESVCFMGECTGSICIAYGLESCQCKRKFDEPDTKLCELCCRFPGDDATCKSSFEWNTAPLDVPDLYSKPGTPCNNYNGYCDIFQQCREVDPSGPLATLRRFLLSNESMASLKRWLNEQWICVIILCIMALLIVFLLVKVFEKRNYELPKSELFEANCLDISSSASSAVSVFARHRHNSSSSSASSSRPAMVRNHGNLVRTSLAFGHQLSYHQNDHNEFHCHPLGLTGNGWV</sequence>
<comment type="catalytic activity">
    <reaction evidence="1">
        <text>Endopeptidase of broad specificity.</text>
        <dbReference type="EC" id="3.4.24.81"/>
    </reaction>
</comment>
<comment type="caution">
    <text evidence="6">Lacks conserved residue(s) required for the propagation of feature annotation.</text>
</comment>
<feature type="domain" description="Peptidase M12B" evidence="11">
    <location>
        <begin position="412"/>
        <end position="632"/>
    </location>
</feature>
<dbReference type="GO" id="GO:0006509">
    <property type="term" value="P:membrane protein ectodomain proteolysis"/>
    <property type="evidence" value="ECO:0007669"/>
    <property type="project" value="TreeGrafter"/>
</dbReference>
<name>T1L1V0_TETUR</name>
<feature type="signal peptide" evidence="9">
    <location>
        <begin position="1"/>
        <end position="27"/>
    </location>
</feature>
<dbReference type="PROSITE" id="PS51041">
    <property type="entry name" value="EMI"/>
    <property type="match status" value="1"/>
</dbReference>
<dbReference type="HOGENOM" id="CLU_004602_0_1_1"/>
<dbReference type="OMA" id="CELYMQA"/>
<dbReference type="SMART" id="SM00050">
    <property type="entry name" value="DISIN"/>
    <property type="match status" value="1"/>
</dbReference>
<keyword evidence="3" id="KW-0165">Cleavage on pair of basic residues</keyword>
<dbReference type="EC" id="3.4.24.81" evidence="2"/>
<dbReference type="Pfam" id="PF07546">
    <property type="entry name" value="EMI"/>
    <property type="match status" value="1"/>
</dbReference>
<dbReference type="EnsemblMetazoa" id="tetur32g00930.1">
    <property type="protein sequence ID" value="tetur32g00930.1"/>
    <property type="gene ID" value="tetur32g00930"/>
</dbReference>
<dbReference type="GO" id="GO:0005886">
    <property type="term" value="C:plasma membrane"/>
    <property type="evidence" value="ECO:0007669"/>
    <property type="project" value="TreeGrafter"/>
</dbReference>
<dbReference type="PROSITE" id="PS50214">
    <property type="entry name" value="DISINTEGRIN_2"/>
    <property type="match status" value="1"/>
</dbReference>
<accession>T1L1V0</accession>
<reference evidence="13" key="2">
    <citation type="submission" date="2015-06" db="UniProtKB">
        <authorList>
            <consortium name="EnsemblMetazoa"/>
        </authorList>
    </citation>
    <scope>IDENTIFICATION</scope>
</reference>
<evidence type="ECO:0000256" key="7">
    <source>
        <dbReference type="SAM" id="MobiDB-lite"/>
    </source>
</evidence>
<gene>
    <name evidence="13" type="primary">107369529</name>
</gene>
<evidence type="ECO:0000256" key="2">
    <source>
        <dbReference type="ARBA" id="ARBA00012332"/>
    </source>
</evidence>